<evidence type="ECO:0000313" key="10">
    <source>
        <dbReference type="Proteomes" id="UP000567922"/>
    </source>
</evidence>
<feature type="region of interest" description="Disordered" evidence="6">
    <location>
        <begin position="54"/>
        <end position="88"/>
    </location>
</feature>
<comment type="caution">
    <text evidence="9">The sequence shown here is derived from an EMBL/GenBank/DDBJ whole genome shotgun (WGS) entry which is preliminary data.</text>
</comment>
<keyword evidence="3 7" id="KW-0812">Transmembrane</keyword>
<keyword evidence="4 7" id="KW-1133">Transmembrane helix</keyword>
<dbReference type="InterPro" id="IPR027379">
    <property type="entry name" value="CLS_N"/>
</dbReference>
<feature type="transmembrane region" description="Helical" evidence="7">
    <location>
        <begin position="32"/>
        <end position="53"/>
    </location>
</feature>
<reference evidence="9 10" key="1">
    <citation type="submission" date="2020-08" db="EMBL/GenBank/DDBJ databases">
        <title>Sequencing the genomes of 1000 actinobacteria strains.</title>
        <authorList>
            <person name="Klenk H.-P."/>
        </authorList>
    </citation>
    <scope>NUCLEOTIDE SEQUENCE [LARGE SCALE GENOMIC DNA]</scope>
    <source>
        <strain evidence="9 10">DSM 45258</strain>
    </source>
</reference>
<comment type="subcellular location">
    <subcellularLocation>
        <location evidence="1">Cell membrane</location>
        <topology evidence="1">Multi-pass membrane protein</topology>
    </subcellularLocation>
</comment>
<evidence type="ECO:0000256" key="3">
    <source>
        <dbReference type="ARBA" id="ARBA00022692"/>
    </source>
</evidence>
<accession>A0A839RPR9</accession>
<dbReference type="Pfam" id="PF13396">
    <property type="entry name" value="PLDc_N"/>
    <property type="match status" value="1"/>
</dbReference>
<name>A0A839RPR9_9ACTN</name>
<evidence type="ECO:0000256" key="5">
    <source>
        <dbReference type="ARBA" id="ARBA00023136"/>
    </source>
</evidence>
<evidence type="ECO:0000256" key="6">
    <source>
        <dbReference type="SAM" id="MobiDB-lite"/>
    </source>
</evidence>
<organism evidence="9 10">
    <name type="scientific">Hoyosella altamirensis</name>
    <dbReference type="NCBI Taxonomy" id="616997"/>
    <lineage>
        <taxon>Bacteria</taxon>
        <taxon>Bacillati</taxon>
        <taxon>Actinomycetota</taxon>
        <taxon>Actinomycetes</taxon>
        <taxon>Mycobacteriales</taxon>
        <taxon>Hoyosellaceae</taxon>
        <taxon>Hoyosella</taxon>
    </lineage>
</organism>
<dbReference type="AlphaFoldDB" id="A0A839RPR9"/>
<dbReference type="Proteomes" id="UP000567922">
    <property type="component" value="Unassembled WGS sequence"/>
</dbReference>
<dbReference type="EMBL" id="JACHWS010000002">
    <property type="protein sequence ID" value="MBB3038208.1"/>
    <property type="molecule type" value="Genomic_DNA"/>
</dbReference>
<evidence type="ECO:0000256" key="2">
    <source>
        <dbReference type="ARBA" id="ARBA00022475"/>
    </source>
</evidence>
<evidence type="ECO:0000313" key="9">
    <source>
        <dbReference type="EMBL" id="MBB3038208.1"/>
    </source>
</evidence>
<dbReference type="RefSeq" id="WP_064440050.1">
    <property type="nucleotide sequence ID" value="NZ_BDDI01000006.1"/>
</dbReference>
<dbReference type="OrthoDB" id="3298527at2"/>
<feature type="domain" description="Cardiolipin synthase N-terminal" evidence="8">
    <location>
        <begin position="10"/>
        <end position="55"/>
    </location>
</feature>
<evidence type="ECO:0000256" key="4">
    <source>
        <dbReference type="ARBA" id="ARBA00022989"/>
    </source>
</evidence>
<evidence type="ECO:0000256" key="7">
    <source>
        <dbReference type="SAM" id="Phobius"/>
    </source>
</evidence>
<keyword evidence="5 7" id="KW-0472">Membrane</keyword>
<keyword evidence="2" id="KW-1003">Cell membrane</keyword>
<keyword evidence="10" id="KW-1185">Reference proteome</keyword>
<evidence type="ECO:0000259" key="8">
    <source>
        <dbReference type="Pfam" id="PF13396"/>
    </source>
</evidence>
<feature type="compositionally biased region" description="Basic and acidic residues" evidence="6">
    <location>
        <begin position="61"/>
        <end position="79"/>
    </location>
</feature>
<evidence type="ECO:0000256" key="1">
    <source>
        <dbReference type="ARBA" id="ARBA00004651"/>
    </source>
</evidence>
<sequence length="117" mass="13624">MPYLMLIVTAVWIICLIDVITTEEHRVRNMPKIAWILLVVILPLAGAVAWVVAGRPNDGSSPRRKDPFGSRYPEYDRPGRHIAQNTEADEEFLRRCRERAEEQRRKGREDQQRNGQE</sequence>
<dbReference type="GO" id="GO:0005886">
    <property type="term" value="C:plasma membrane"/>
    <property type="evidence" value="ECO:0007669"/>
    <property type="project" value="UniProtKB-SubCell"/>
</dbReference>
<proteinExistence type="predicted"/>
<gene>
    <name evidence="9" type="ORF">FHU29_002657</name>
</gene>
<protein>
    <recommendedName>
        <fullName evidence="8">Cardiolipin synthase N-terminal domain-containing protein</fullName>
    </recommendedName>
</protein>